<dbReference type="InterPro" id="IPR015396">
    <property type="entry name" value="FadE_C"/>
</dbReference>
<dbReference type="RefSeq" id="WP_146089303.1">
    <property type="nucleotide sequence ID" value="NZ_PTQZ01000241.1"/>
</dbReference>
<evidence type="ECO:0000259" key="1">
    <source>
        <dbReference type="Pfam" id="PF09317"/>
    </source>
</evidence>
<reference evidence="3" key="1">
    <citation type="submission" date="2018-02" db="EMBL/GenBank/DDBJ databases">
        <title>Genome sequencing of Solimonas sp. HR-BB.</title>
        <authorList>
            <person name="Lee Y."/>
            <person name="Jeon C.O."/>
        </authorList>
    </citation>
    <scope>NUCLEOTIDE SEQUENCE [LARGE SCALE GENOMIC DNA]</scope>
    <source>
        <strain evidence="3">HR-E</strain>
    </source>
</reference>
<evidence type="ECO:0000313" key="2">
    <source>
        <dbReference type="EMBL" id="PQA33708.1"/>
    </source>
</evidence>
<keyword evidence="3" id="KW-1185">Reference proteome</keyword>
<accession>A0A2P6AR32</accession>
<comment type="caution">
    <text evidence="2">The sequence shown here is derived from an EMBL/GenBank/DDBJ whole genome shotgun (WGS) entry which is preliminary data.</text>
</comment>
<name>A0A2P6AR32_9GAMM</name>
<dbReference type="OrthoDB" id="9802447at2"/>
<organism evidence="2 3">
    <name type="scientific">Amnimonas aquatica</name>
    <dbReference type="NCBI Taxonomy" id="2094561"/>
    <lineage>
        <taxon>Bacteria</taxon>
        <taxon>Pseudomonadati</taxon>
        <taxon>Pseudomonadota</taxon>
        <taxon>Gammaproteobacteria</taxon>
        <taxon>Moraxellales</taxon>
        <taxon>Moraxellaceae</taxon>
        <taxon>Amnimonas</taxon>
    </lineage>
</organism>
<sequence length="124" mass="13052">PVAAITQRYDEQFRRLTAGDFLPADGSPGIGRLMQAFALTSAAEPVRAAIRAAQKRRDLPRGSAESVVDEAAAKGIVDAEGREQLLTAQAACLAAIEVDVFTDEEYYGSPDGVQGLTATGDDGR</sequence>
<gene>
    <name evidence="2" type="ORF">C5O18_08510</name>
</gene>
<dbReference type="GO" id="GO:0003995">
    <property type="term" value="F:acyl-CoA dehydrogenase activity"/>
    <property type="evidence" value="ECO:0007669"/>
    <property type="project" value="InterPro"/>
</dbReference>
<dbReference type="Pfam" id="PF09317">
    <property type="entry name" value="ACDH_C"/>
    <property type="match status" value="1"/>
</dbReference>
<dbReference type="GO" id="GO:0033539">
    <property type="term" value="P:fatty acid beta-oxidation using acyl-CoA dehydrogenase"/>
    <property type="evidence" value="ECO:0007669"/>
    <property type="project" value="InterPro"/>
</dbReference>
<proteinExistence type="predicted"/>
<dbReference type="EMBL" id="PTQZ01000241">
    <property type="protein sequence ID" value="PQA33708.1"/>
    <property type="molecule type" value="Genomic_DNA"/>
</dbReference>
<feature type="non-terminal residue" evidence="2">
    <location>
        <position position="1"/>
    </location>
</feature>
<evidence type="ECO:0000313" key="3">
    <source>
        <dbReference type="Proteomes" id="UP000243900"/>
    </source>
</evidence>
<dbReference type="Proteomes" id="UP000243900">
    <property type="component" value="Unassembled WGS sequence"/>
</dbReference>
<feature type="domain" description="Acyl-CoA dehydrogenase C-terminal bacterial-type" evidence="1">
    <location>
        <begin position="2"/>
        <end position="101"/>
    </location>
</feature>
<protein>
    <submittedName>
        <fullName evidence="2">Acyl-CoA dehydrogenase</fullName>
    </submittedName>
</protein>
<dbReference type="AlphaFoldDB" id="A0A2P6AR32"/>